<organism evidence="7 8">
    <name type="scientific">Durusdinium trenchii</name>
    <dbReference type="NCBI Taxonomy" id="1381693"/>
    <lineage>
        <taxon>Eukaryota</taxon>
        <taxon>Sar</taxon>
        <taxon>Alveolata</taxon>
        <taxon>Dinophyceae</taxon>
        <taxon>Suessiales</taxon>
        <taxon>Symbiodiniaceae</taxon>
        <taxon>Durusdinium</taxon>
    </lineage>
</organism>
<evidence type="ECO:0000313" key="7">
    <source>
        <dbReference type="EMBL" id="CAK9106322.1"/>
    </source>
</evidence>
<evidence type="ECO:0000256" key="5">
    <source>
        <dbReference type="SAM" id="SignalP"/>
    </source>
</evidence>
<protein>
    <recommendedName>
        <fullName evidence="6">Radical SAM core domain-containing protein</fullName>
    </recommendedName>
</protein>
<dbReference type="SFLD" id="SFLDS00029">
    <property type="entry name" value="Radical_SAM"/>
    <property type="match status" value="1"/>
</dbReference>
<proteinExistence type="predicted"/>
<accession>A0ABP0S1X1</accession>
<gene>
    <name evidence="7" type="ORF">CCMP2556_LOCUS49707</name>
</gene>
<dbReference type="Gene3D" id="3.20.20.70">
    <property type="entry name" value="Aldolase class I"/>
    <property type="match status" value="1"/>
</dbReference>
<dbReference type="SFLD" id="SFLDG01071">
    <property type="entry name" value="tRNA_wybutosine-synthesizing"/>
    <property type="match status" value="1"/>
</dbReference>
<reference evidence="7 8" key="1">
    <citation type="submission" date="2024-02" db="EMBL/GenBank/DDBJ databases">
        <authorList>
            <person name="Chen Y."/>
            <person name="Shah S."/>
            <person name="Dougan E. K."/>
            <person name="Thang M."/>
            <person name="Chan C."/>
        </authorList>
    </citation>
    <scope>NUCLEOTIDE SEQUENCE [LARGE SCALE GENOMIC DNA]</scope>
</reference>
<evidence type="ECO:0000313" key="8">
    <source>
        <dbReference type="Proteomes" id="UP001642484"/>
    </source>
</evidence>
<dbReference type="PANTHER" id="PTHR13930:SF0">
    <property type="entry name" value="S-ADENOSYL-L-METHIONINE-DEPENDENT TRNA 4-DEMETHYLWYOSINE SYNTHASE TYW1-RELATED"/>
    <property type="match status" value="1"/>
</dbReference>
<feature type="chain" id="PRO_5045078980" description="Radical SAM core domain-containing protein" evidence="5">
    <location>
        <begin position="32"/>
        <end position="379"/>
    </location>
</feature>
<dbReference type="SFLD" id="SFLDF00284">
    <property type="entry name" value="tRNA_wybutosine-synthesizing"/>
    <property type="match status" value="1"/>
</dbReference>
<evidence type="ECO:0000259" key="6">
    <source>
        <dbReference type="Pfam" id="PF04055"/>
    </source>
</evidence>
<dbReference type="SUPFAM" id="SSF102114">
    <property type="entry name" value="Radical SAM enzymes"/>
    <property type="match status" value="1"/>
</dbReference>
<dbReference type="CDD" id="cd01335">
    <property type="entry name" value="Radical_SAM"/>
    <property type="match status" value="1"/>
</dbReference>
<evidence type="ECO:0000256" key="3">
    <source>
        <dbReference type="ARBA" id="ARBA00023004"/>
    </source>
</evidence>
<keyword evidence="5" id="KW-0732">Signal</keyword>
<keyword evidence="8" id="KW-1185">Reference proteome</keyword>
<keyword evidence="3" id="KW-0408">Iron</keyword>
<evidence type="ECO:0000256" key="2">
    <source>
        <dbReference type="ARBA" id="ARBA00022723"/>
    </source>
</evidence>
<dbReference type="InterPro" id="IPR007197">
    <property type="entry name" value="rSAM"/>
</dbReference>
<feature type="signal peptide" evidence="5">
    <location>
        <begin position="1"/>
        <end position="31"/>
    </location>
</feature>
<sequence>MWARARARHRAWPYGAMAVAALAVALRGGRCGSRAFAAMISTERKKKMEERNWQVIGSHSATKLCRWTKSMLQGKGGCYKHTFYGIASHQCMEHTPNVACANKCIFCWRNHINPVALDWKFDTDDPEEILEESLQKHLQTIEQQCLSPNALEHRKEEARQVRHCALSLVGEPVAYPRINEFLAALHRRRISSFLVTNGQFPEAISALDQVTQLYLSCDGATPEQLKTVGQPLFKDFWERYLQSMDILATRPERTVCRLTLLRGENMAGPAQWAELLQRAKPDFVEVKGVTMAGLFDSAGRADARLRARLRARAFQLGARGLRALPRGVRGRGAGGGRQRGRVANLDRLRALCGRHGSAGAADGFGLHQADPFLGFAGLT</sequence>
<dbReference type="InterPro" id="IPR058240">
    <property type="entry name" value="rSAM_sf"/>
</dbReference>
<feature type="domain" description="Radical SAM core" evidence="6">
    <location>
        <begin position="98"/>
        <end position="275"/>
    </location>
</feature>
<dbReference type="EMBL" id="CAXAMN010026861">
    <property type="protein sequence ID" value="CAK9106322.1"/>
    <property type="molecule type" value="Genomic_DNA"/>
</dbReference>
<comment type="caution">
    <text evidence="7">The sequence shown here is derived from an EMBL/GenBank/DDBJ whole genome shotgun (WGS) entry which is preliminary data.</text>
</comment>
<keyword evidence="4" id="KW-0411">Iron-sulfur</keyword>
<dbReference type="PANTHER" id="PTHR13930">
    <property type="entry name" value="S-ADENOSYL-L-METHIONINE-DEPENDENT TRNA 4-DEMETHYLWYOSINE SYNTHASE"/>
    <property type="match status" value="1"/>
</dbReference>
<keyword evidence="2" id="KW-0479">Metal-binding</keyword>
<dbReference type="InterPro" id="IPR034556">
    <property type="entry name" value="tRNA_wybutosine-synthase"/>
</dbReference>
<keyword evidence="1" id="KW-0949">S-adenosyl-L-methionine</keyword>
<name>A0ABP0S1X1_9DINO</name>
<dbReference type="InterPro" id="IPR013785">
    <property type="entry name" value="Aldolase_TIM"/>
</dbReference>
<evidence type="ECO:0000256" key="4">
    <source>
        <dbReference type="ARBA" id="ARBA00023014"/>
    </source>
</evidence>
<dbReference type="Pfam" id="PF04055">
    <property type="entry name" value="Radical_SAM"/>
    <property type="match status" value="1"/>
</dbReference>
<evidence type="ECO:0000256" key="1">
    <source>
        <dbReference type="ARBA" id="ARBA00022691"/>
    </source>
</evidence>
<dbReference type="Proteomes" id="UP001642484">
    <property type="component" value="Unassembled WGS sequence"/>
</dbReference>